<dbReference type="EMBL" id="JACOPV010000008">
    <property type="protein sequence ID" value="MBM5458849.1"/>
    <property type="molecule type" value="Genomic_DNA"/>
</dbReference>
<protein>
    <submittedName>
        <fullName evidence="1">Uncharacterized protein</fullName>
    </submittedName>
</protein>
<proteinExistence type="predicted"/>
<evidence type="ECO:0000313" key="2">
    <source>
        <dbReference type="Proteomes" id="UP000745663"/>
    </source>
</evidence>
<organism evidence="1 2">
    <name type="scientific">Pseudomonas arcuscaelestis</name>
    <dbReference type="NCBI Taxonomy" id="2710591"/>
    <lineage>
        <taxon>Bacteria</taxon>
        <taxon>Pseudomonadati</taxon>
        <taxon>Pseudomonadota</taxon>
        <taxon>Gammaproteobacteria</taxon>
        <taxon>Pseudomonadales</taxon>
        <taxon>Pseudomonadaceae</taxon>
        <taxon>Pseudomonas</taxon>
    </lineage>
</organism>
<comment type="caution">
    <text evidence="1">The sequence shown here is derived from an EMBL/GenBank/DDBJ whole genome shotgun (WGS) entry which is preliminary data.</text>
</comment>
<evidence type="ECO:0000313" key="1">
    <source>
        <dbReference type="EMBL" id="MBM5458849.1"/>
    </source>
</evidence>
<dbReference type="RefSeq" id="WP_203584770.1">
    <property type="nucleotide sequence ID" value="NZ_JACOPV010000008.1"/>
</dbReference>
<name>A0ABS2BYZ9_9PSED</name>
<reference evidence="1 2" key="1">
    <citation type="submission" date="2020-08" db="EMBL/GenBank/DDBJ databases">
        <title>Description of novel Pseudomonas species.</title>
        <authorList>
            <person name="Duman M."/>
            <person name="Mulet M."/>
            <person name="Altun S."/>
            <person name="Saticioglu I.B."/>
            <person name="Lalucat J."/>
            <person name="Garcia-Valdes E."/>
        </authorList>
    </citation>
    <scope>NUCLEOTIDE SEQUENCE [LARGE SCALE GENOMIC DNA]</scope>
    <source>
        <strain evidence="1 2">P66</strain>
    </source>
</reference>
<accession>A0ABS2BYZ9</accession>
<keyword evidence="2" id="KW-1185">Reference proteome</keyword>
<sequence>MAVHIYEESLAKTKISLEAVTKLLRGIRQTAKIAYLSDKLSVAVRINSDEPVRLDFMSETGSPPNSENAHTKRLRRFERMTEGLGLTLVPGPKYWEFYSPDSPGAPVARVLPGFDRGDGSFRWIKAGQDVEFPLLKVKPTALEREAIHAKFGGSCAFCGEELGEHWGLSEQSFAKQEHFISVDYFPSCSACIRSRGRKTLEGWRSDLAKLTEKLNTHPYFVTAKSFGLIQATNNPVAFYFERVNANLLSE</sequence>
<dbReference type="Proteomes" id="UP000745663">
    <property type="component" value="Unassembled WGS sequence"/>
</dbReference>
<gene>
    <name evidence="1" type="ORF">H8F21_14870</name>
</gene>